<dbReference type="Proteomes" id="UP000594263">
    <property type="component" value="Unplaced"/>
</dbReference>
<feature type="domain" description="BCNT-C" evidence="2">
    <location>
        <begin position="175"/>
        <end position="255"/>
    </location>
</feature>
<proteinExistence type="predicted"/>
<accession>A0A7N0UFM0</accession>
<dbReference type="PANTHER" id="PTHR48407">
    <property type="entry name" value="CRANIOFACIAL DEVELOPMENT PROTEIN 1"/>
    <property type="match status" value="1"/>
</dbReference>
<dbReference type="OMA" id="TMQERWT"/>
<dbReference type="PROSITE" id="PS51279">
    <property type="entry name" value="BCNT_C"/>
    <property type="match status" value="1"/>
</dbReference>
<evidence type="ECO:0000259" key="2">
    <source>
        <dbReference type="PROSITE" id="PS51279"/>
    </source>
</evidence>
<dbReference type="PANTHER" id="PTHR48407:SF1">
    <property type="entry name" value="CRANIOFACIAL DEVELOPMENT PROTEIN 1"/>
    <property type="match status" value="1"/>
</dbReference>
<dbReference type="Gramene" id="Kaladp0061s0005.1.v1.1">
    <property type="protein sequence ID" value="Kaladp0061s0005.1.v1.1"/>
    <property type="gene ID" value="Kaladp0061s0005.v1.1"/>
</dbReference>
<feature type="region of interest" description="Disordered" evidence="1">
    <location>
        <begin position="1"/>
        <end position="42"/>
    </location>
</feature>
<feature type="compositionally biased region" description="Basic and acidic residues" evidence="1">
    <location>
        <begin position="256"/>
        <end position="265"/>
    </location>
</feature>
<sequence>MDGAIISQGEATPNEKRSDEAASEVPSTPISDSNNVENERKARVEAMWQQMNKGVSFKPFKPSPVKSHSPAKKTAERTNHGWMSYLGVGPKKAENPGQSIPENEPTAVENGTSEEAKRLAAAALSAVKEATAAATAGKGKVEITEMRDFAGQDIALKKLVDADSKEASEKAKASAGPPSAVDAILEQIKKKQKLSVLDKTKMDWGEYKESKGVEEELDAYKKSSNQYLDKVSFLQRADYREFERERDARLSQQARKRPDMREDLN</sequence>
<dbReference type="Pfam" id="PF07572">
    <property type="entry name" value="BCNT"/>
    <property type="match status" value="1"/>
</dbReference>
<dbReference type="InterPro" id="IPR011421">
    <property type="entry name" value="BCNT-C"/>
</dbReference>
<evidence type="ECO:0000256" key="1">
    <source>
        <dbReference type="SAM" id="MobiDB-lite"/>
    </source>
</evidence>
<evidence type="ECO:0000313" key="3">
    <source>
        <dbReference type="EnsemblPlants" id="Kaladp0061s0005.1.v1.1"/>
    </source>
</evidence>
<protein>
    <recommendedName>
        <fullName evidence="2">BCNT-C domain-containing protein</fullName>
    </recommendedName>
</protein>
<dbReference type="EnsemblPlants" id="Kaladp0061s0005.1.v1.1">
    <property type="protein sequence ID" value="Kaladp0061s0005.1.v1.1"/>
    <property type="gene ID" value="Kaladp0061s0005.v1.1"/>
</dbReference>
<feature type="region of interest" description="Disordered" evidence="1">
    <location>
        <begin position="244"/>
        <end position="265"/>
    </location>
</feature>
<feature type="compositionally biased region" description="Polar residues" evidence="1">
    <location>
        <begin position="25"/>
        <end position="36"/>
    </location>
</feature>
<dbReference type="InterPro" id="IPR027124">
    <property type="entry name" value="Swc5/CFDP1/2"/>
</dbReference>
<evidence type="ECO:0000313" key="4">
    <source>
        <dbReference type="Proteomes" id="UP000594263"/>
    </source>
</evidence>
<name>A0A7N0UFM0_KALFE</name>
<feature type="region of interest" description="Disordered" evidence="1">
    <location>
        <begin position="55"/>
        <end position="117"/>
    </location>
</feature>
<keyword evidence="4" id="KW-1185">Reference proteome</keyword>
<reference evidence="3" key="1">
    <citation type="submission" date="2021-01" db="UniProtKB">
        <authorList>
            <consortium name="EnsemblPlants"/>
        </authorList>
    </citation>
    <scope>IDENTIFICATION</scope>
</reference>
<organism evidence="3 4">
    <name type="scientific">Kalanchoe fedtschenkoi</name>
    <name type="common">Lavender scallops</name>
    <name type="synonym">South American air plant</name>
    <dbReference type="NCBI Taxonomy" id="63787"/>
    <lineage>
        <taxon>Eukaryota</taxon>
        <taxon>Viridiplantae</taxon>
        <taxon>Streptophyta</taxon>
        <taxon>Embryophyta</taxon>
        <taxon>Tracheophyta</taxon>
        <taxon>Spermatophyta</taxon>
        <taxon>Magnoliopsida</taxon>
        <taxon>eudicotyledons</taxon>
        <taxon>Gunneridae</taxon>
        <taxon>Pentapetalae</taxon>
        <taxon>Saxifragales</taxon>
        <taxon>Crassulaceae</taxon>
        <taxon>Kalanchoe</taxon>
    </lineage>
</organism>
<dbReference type="AlphaFoldDB" id="A0A7N0UFM0"/>